<dbReference type="GO" id="GO:0005829">
    <property type="term" value="C:cytosol"/>
    <property type="evidence" value="ECO:0007669"/>
    <property type="project" value="TreeGrafter"/>
</dbReference>
<dbReference type="CDD" id="cd19531">
    <property type="entry name" value="LCL_NRPS-like"/>
    <property type="match status" value="1"/>
</dbReference>
<evidence type="ECO:0000259" key="1">
    <source>
        <dbReference type="Pfam" id="PF00668"/>
    </source>
</evidence>
<accession>A0AAQ2IQC8</accession>
<dbReference type="Gene3D" id="3.30.559.10">
    <property type="entry name" value="Chloramphenicol acetyltransferase-like domain"/>
    <property type="match status" value="1"/>
</dbReference>
<gene>
    <name evidence="2" type="ORF">CWB74_22240</name>
</gene>
<dbReference type="GO" id="GO:0003824">
    <property type="term" value="F:catalytic activity"/>
    <property type="evidence" value="ECO:0007669"/>
    <property type="project" value="InterPro"/>
</dbReference>
<dbReference type="EMBL" id="PNEL01000081">
    <property type="protein sequence ID" value="TMN72744.1"/>
    <property type="molecule type" value="Genomic_DNA"/>
</dbReference>
<dbReference type="InterPro" id="IPR023213">
    <property type="entry name" value="CAT-like_dom_sf"/>
</dbReference>
<dbReference type="Proteomes" id="UP000305423">
    <property type="component" value="Unassembled WGS sequence"/>
</dbReference>
<reference evidence="2 3" key="1">
    <citation type="submission" date="2017-12" db="EMBL/GenBank/DDBJ databases">
        <authorList>
            <person name="Paulsen S."/>
            <person name="Gram L.K."/>
        </authorList>
    </citation>
    <scope>NUCLEOTIDE SEQUENCE [LARGE SCALE GENOMIC DNA]</scope>
    <source>
        <strain evidence="2 3">S1607</strain>
    </source>
</reference>
<dbReference type="AlphaFoldDB" id="A0AAQ2IQC8"/>
<dbReference type="InterPro" id="IPR044894">
    <property type="entry name" value="TubC_N_sf"/>
</dbReference>
<proteinExistence type="predicted"/>
<dbReference type="InterPro" id="IPR001242">
    <property type="entry name" value="Condensation_dom"/>
</dbReference>
<dbReference type="Pfam" id="PF00668">
    <property type="entry name" value="Condensation"/>
    <property type="match status" value="1"/>
</dbReference>
<dbReference type="GO" id="GO:0044550">
    <property type="term" value="P:secondary metabolite biosynthetic process"/>
    <property type="evidence" value="ECO:0007669"/>
    <property type="project" value="TreeGrafter"/>
</dbReference>
<organism evidence="2 3">
    <name type="scientific">Pseudoalteromonas piscicida</name>
    <dbReference type="NCBI Taxonomy" id="43662"/>
    <lineage>
        <taxon>Bacteria</taxon>
        <taxon>Pseudomonadati</taxon>
        <taxon>Pseudomonadota</taxon>
        <taxon>Gammaproteobacteria</taxon>
        <taxon>Alteromonadales</taxon>
        <taxon>Pseudoalteromonadaceae</taxon>
        <taxon>Pseudoalteromonas</taxon>
    </lineage>
</organism>
<dbReference type="SUPFAM" id="SSF52777">
    <property type="entry name" value="CoA-dependent acyltransferases"/>
    <property type="match status" value="2"/>
</dbReference>
<dbReference type="GO" id="GO:0031177">
    <property type="term" value="F:phosphopantetheine binding"/>
    <property type="evidence" value="ECO:0007669"/>
    <property type="project" value="TreeGrafter"/>
</dbReference>
<dbReference type="RefSeq" id="WP_249295553.1">
    <property type="nucleotide sequence ID" value="NZ_PNEL01000081.1"/>
</dbReference>
<evidence type="ECO:0000313" key="2">
    <source>
        <dbReference type="EMBL" id="TMN72744.1"/>
    </source>
</evidence>
<dbReference type="FunFam" id="3.30.559.10:FF:000012">
    <property type="entry name" value="Non-ribosomal peptide synthetase"/>
    <property type="match status" value="1"/>
</dbReference>
<name>A0AAQ2IQC8_PSEO7</name>
<protein>
    <submittedName>
        <fullName evidence="2">Non-ribosomal peptide synthetase</fullName>
    </submittedName>
</protein>
<evidence type="ECO:0000313" key="3">
    <source>
        <dbReference type="Proteomes" id="UP000305423"/>
    </source>
</evidence>
<comment type="caution">
    <text evidence="2">The sequence shown here is derived from an EMBL/GenBank/DDBJ whole genome shotgun (WGS) entry which is preliminary data.</text>
</comment>
<dbReference type="PANTHER" id="PTHR45527:SF1">
    <property type="entry name" value="FATTY ACID SYNTHASE"/>
    <property type="match status" value="1"/>
</dbReference>
<dbReference type="Gene3D" id="1.10.10.1830">
    <property type="entry name" value="Non-ribosomal peptide synthase, adenylation domain"/>
    <property type="match status" value="1"/>
</dbReference>
<dbReference type="Gene3D" id="3.30.559.30">
    <property type="entry name" value="Nonribosomal peptide synthetase, condensation domain"/>
    <property type="match status" value="1"/>
</dbReference>
<reference evidence="3" key="2">
    <citation type="submission" date="2019-06" db="EMBL/GenBank/DDBJ databases">
        <title>Co-occurence of chitin degradation, pigmentation and bioactivity in marine Pseudoalteromonas.</title>
        <authorList>
            <person name="Sonnenschein E.C."/>
            <person name="Bech P.K."/>
        </authorList>
    </citation>
    <scope>NUCLEOTIDE SEQUENCE [LARGE SCALE GENOMIC DNA]</scope>
    <source>
        <strain evidence="3">S1607</strain>
    </source>
</reference>
<feature type="non-terminal residue" evidence="2">
    <location>
        <position position="407"/>
    </location>
</feature>
<feature type="domain" description="Condensation" evidence="1">
    <location>
        <begin position="73"/>
        <end position="407"/>
    </location>
</feature>
<sequence>MGSLKELLKELKSQEIYLSLDVSGELSVKGRKELLSTELITLLKKHKASLVDLIQAKTTSASAVPEIKKINDEQVLELSFSQRSLWLQDQIDGGSAHYNIPSAIKLSGILDNDALQRAFATILLRHESLRTCFVAGDDGEPVQQVREGVDFQVSLTDLSELSQDRRNERIAEIVSTEAVMPFDLGRDVMLRVQLLKLAPQEHILLATMHHIASDGWSMGILVNEFSRLYTAYVQGQDNPLPPLAIQYGDYAHWQRNYLQGAVLNEQLAYWEKQLADLPVLHSLPLDNPRPAVQSFAGNFHVSRIEQATYQRLMAMCQERGATLFMGLHAVFSVLLARYSNEQDIVVGTPVANREQVEVAGLIGFFVNTLVLRSNLSDNPSFHALLEQSKNMLLDAYAHQQVPFEQIV</sequence>
<dbReference type="PANTHER" id="PTHR45527">
    <property type="entry name" value="NONRIBOSOMAL PEPTIDE SYNTHETASE"/>
    <property type="match status" value="1"/>
</dbReference>
<dbReference type="GO" id="GO:0043041">
    <property type="term" value="P:amino acid activation for nonribosomal peptide biosynthetic process"/>
    <property type="evidence" value="ECO:0007669"/>
    <property type="project" value="TreeGrafter"/>
</dbReference>